<dbReference type="Proteomes" id="UP001062846">
    <property type="component" value="Chromosome 5"/>
</dbReference>
<reference evidence="1" key="1">
    <citation type="submission" date="2022-02" db="EMBL/GenBank/DDBJ databases">
        <title>Plant Genome Project.</title>
        <authorList>
            <person name="Zhang R.-G."/>
        </authorList>
    </citation>
    <scope>NUCLEOTIDE SEQUENCE</scope>
    <source>
        <strain evidence="1">AT1</strain>
    </source>
</reference>
<keyword evidence="2" id="KW-1185">Reference proteome</keyword>
<organism evidence="1 2">
    <name type="scientific">Rhododendron molle</name>
    <name type="common">Chinese azalea</name>
    <name type="synonym">Azalea mollis</name>
    <dbReference type="NCBI Taxonomy" id="49168"/>
    <lineage>
        <taxon>Eukaryota</taxon>
        <taxon>Viridiplantae</taxon>
        <taxon>Streptophyta</taxon>
        <taxon>Embryophyta</taxon>
        <taxon>Tracheophyta</taxon>
        <taxon>Spermatophyta</taxon>
        <taxon>Magnoliopsida</taxon>
        <taxon>eudicotyledons</taxon>
        <taxon>Gunneridae</taxon>
        <taxon>Pentapetalae</taxon>
        <taxon>asterids</taxon>
        <taxon>Ericales</taxon>
        <taxon>Ericaceae</taxon>
        <taxon>Ericoideae</taxon>
        <taxon>Rhodoreae</taxon>
        <taxon>Rhododendron</taxon>
    </lineage>
</organism>
<accession>A0ACC0NT38</accession>
<comment type="caution">
    <text evidence="1">The sequence shown here is derived from an EMBL/GenBank/DDBJ whole genome shotgun (WGS) entry which is preliminary data.</text>
</comment>
<evidence type="ECO:0000313" key="1">
    <source>
        <dbReference type="EMBL" id="KAI8556124.1"/>
    </source>
</evidence>
<protein>
    <submittedName>
        <fullName evidence="1">Uncharacterized protein</fullName>
    </submittedName>
</protein>
<gene>
    <name evidence="1" type="ORF">RHMOL_Rhmol05G0227700</name>
</gene>
<sequence length="180" mass="20615">MRPEGDSTRATKEEVPSAEYYHILHNLHDRCLPLDQQEEPGEVKHMPSASELYFAGVKFAPDAPGNNLFKFKFSEAKGLFWMCRRARFVIPPLAIYDDTELYLRNLIAFEQCCPGVPQNVTSYAFVMGLLVNSNQDVQSHPLQQVLLAETCDTLETHVFCFAMDVHSFLRRLHCFCHIFG</sequence>
<evidence type="ECO:0000313" key="2">
    <source>
        <dbReference type="Proteomes" id="UP001062846"/>
    </source>
</evidence>
<dbReference type="EMBL" id="CM046392">
    <property type="protein sequence ID" value="KAI8556124.1"/>
    <property type="molecule type" value="Genomic_DNA"/>
</dbReference>
<proteinExistence type="predicted"/>
<name>A0ACC0NT38_RHOML</name>